<proteinExistence type="predicted"/>
<dbReference type="EMBL" id="PPFX01000046">
    <property type="protein sequence ID" value="PNU18919.1"/>
    <property type="molecule type" value="Genomic_DNA"/>
</dbReference>
<dbReference type="RefSeq" id="WP_103116587.1">
    <property type="nucleotide sequence ID" value="NZ_PPFX01000046.1"/>
</dbReference>
<dbReference type="OrthoDB" id="192464at2"/>
<organism evidence="1 2">
    <name type="scientific">Geothermobacter hydrogeniphilus</name>
    <dbReference type="NCBI Taxonomy" id="1969733"/>
    <lineage>
        <taxon>Bacteria</taxon>
        <taxon>Pseudomonadati</taxon>
        <taxon>Thermodesulfobacteriota</taxon>
        <taxon>Desulfuromonadia</taxon>
        <taxon>Desulfuromonadales</taxon>
        <taxon>Geothermobacteraceae</taxon>
        <taxon>Geothermobacter</taxon>
    </lineage>
</organism>
<sequence>MSYQYEQFDTALRLLNGRLAIDDAPNFNLVVCGGTALVATGLVMRATRDVDIVALADDDGDLIDPAPLPNALERAALEVAEDLGLPEDWLNNGPSSGEGGLFRLGLPDGFAERLSWKRFGEKLTVAFISRIDQVHFKLYAAVDQFGSYHATDLQALDPTDEELLRAVAWSRRHDPSTGYLESVKMFFREFGYERLVERI</sequence>
<evidence type="ECO:0008006" key="3">
    <source>
        <dbReference type="Google" id="ProtNLM"/>
    </source>
</evidence>
<evidence type="ECO:0000313" key="2">
    <source>
        <dbReference type="Proteomes" id="UP000236340"/>
    </source>
</evidence>
<evidence type="ECO:0000313" key="1">
    <source>
        <dbReference type="EMBL" id="PNU18919.1"/>
    </source>
</evidence>
<accession>A0A2K2H6N5</accession>
<comment type="caution">
    <text evidence="1">The sequence shown here is derived from an EMBL/GenBank/DDBJ whole genome shotgun (WGS) entry which is preliminary data.</text>
</comment>
<gene>
    <name evidence="1" type="ORF">C2E25_15265</name>
</gene>
<reference evidence="1 2" key="1">
    <citation type="journal article" date="2018" name="Genome Announc.">
        <title>Genome Sequence of Geothermobacter sp. HR-1 Iron Reducer from the Loihi Seamount.</title>
        <authorList>
            <person name="Smith H."/>
            <person name="Abuyen K."/>
            <person name="Tremblay J."/>
            <person name="Savalia P."/>
            <person name="Perez-Rodriguez I."/>
            <person name="Emerson D."/>
            <person name="Tully B."/>
            <person name="Amend J."/>
        </authorList>
    </citation>
    <scope>NUCLEOTIDE SEQUENCE [LARGE SCALE GENOMIC DNA]</scope>
    <source>
        <strain evidence="1 2">HR-1</strain>
    </source>
</reference>
<name>A0A2K2H6N5_9BACT</name>
<dbReference type="AlphaFoldDB" id="A0A2K2H6N5"/>
<dbReference type="Proteomes" id="UP000236340">
    <property type="component" value="Unassembled WGS sequence"/>
</dbReference>
<protein>
    <recommendedName>
        <fullName evidence="3">Nucleotidyl transferase AbiEii toxin, Type IV TA system</fullName>
    </recommendedName>
</protein>